<dbReference type="GO" id="GO:0008798">
    <property type="term" value="F:beta-aspartyl-peptidase activity"/>
    <property type="evidence" value="ECO:0007669"/>
    <property type="project" value="UniProtKB-EC"/>
</dbReference>
<comment type="catalytic activity">
    <reaction evidence="1">
        <text>Cleavage of a beta-linked Asp residue from the N-terminus of a polypeptide.</text>
        <dbReference type="EC" id="3.4.19.5"/>
    </reaction>
</comment>
<evidence type="ECO:0000256" key="5">
    <source>
        <dbReference type="ARBA" id="ARBA00022801"/>
    </source>
</evidence>
<dbReference type="EC" id="3.4.19.5" evidence="2"/>
<dbReference type="RefSeq" id="WP_078716626.1">
    <property type="nucleotide sequence ID" value="NZ_FUYC01000003.1"/>
</dbReference>
<dbReference type="OrthoDB" id="9780217at2"/>
<keyword evidence="13" id="KW-1185">Reference proteome</keyword>
<feature type="binding site" evidence="10">
    <location>
        <begin position="209"/>
        <end position="212"/>
    </location>
    <ligand>
        <name>substrate</name>
    </ligand>
</feature>
<dbReference type="Pfam" id="PF01112">
    <property type="entry name" value="Asparaginase_2"/>
    <property type="match status" value="1"/>
</dbReference>
<protein>
    <recommendedName>
        <fullName evidence="8">Isoaspartyl peptidase</fullName>
        <ecNumber evidence="2">3.4.19.5</ecNumber>
        <ecNumber evidence="3">3.5.1.1</ecNumber>
    </recommendedName>
</protein>
<dbReference type="SUPFAM" id="SSF56235">
    <property type="entry name" value="N-terminal nucleophile aminohydrolases (Ntn hydrolases)"/>
    <property type="match status" value="1"/>
</dbReference>
<dbReference type="GO" id="GO:0005737">
    <property type="term" value="C:cytoplasm"/>
    <property type="evidence" value="ECO:0007669"/>
    <property type="project" value="TreeGrafter"/>
</dbReference>
<dbReference type="InterPro" id="IPR029055">
    <property type="entry name" value="Ntn_hydrolases_N"/>
</dbReference>
<dbReference type="PANTHER" id="PTHR10188">
    <property type="entry name" value="L-ASPARAGINASE"/>
    <property type="match status" value="1"/>
</dbReference>
<keyword evidence="5" id="KW-0378">Hydrolase</keyword>
<name>A0A1T4WKL5_9BACT</name>
<dbReference type="AlphaFoldDB" id="A0A1T4WKL5"/>
<reference evidence="12 13" key="1">
    <citation type="submission" date="2017-02" db="EMBL/GenBank/DDBJ databases">
        <authorList>
            <person name="Peterson S.W."/>
        </authorList>
    </citation>
    <scope>NUCLEOTIDE SEQUENCE [LARGE SCALE GENOMIC DNA]</scope>
    <source>
        <strain evidence="12 13">DSM 16080</strain>
    </source>
</reference>
<keyword evidence="4" id="KW-0645">Protease</keyword>
<accession>A0A1T4WKL5</accession>
<dbReference type="EMBL" id="FUYC01000003">
    <property type="protein sequence ID" value="SKA77844.1"/>
    <property type="molecule type" value="Genomic_DNA"/>
</dbReference>
<evidence type="ECO:0000256" key="8">
    <source>
        <dbReference type="ARBA" id="ARBA00069124"/>
    </source>
</evidence>
<gene>
    <name evidence="12" type="ORF">SAMN02745704_01051</name>
</gene>
<dbReference type="GO" id="GO:0004067">
    <property type="term" value="F:asparaginase activity"/>
    <property type="evidence" value="ECO:0007669"/>
    <property type="project" value="UniProtKB-EC"/>
</dbReference>
<dbReference type="PANTHER" id="PTHR10188:SF6">
    <property type="entry name" value="N(4)-(BETA-N-ACETYLGLUCOSAMINYL)-L-ASPARAGINASE"/>
    <property type="match status" value="1"/>
</dbReference>
<dbReference type="InterPro" id="IPR033844">
    <property type="entry name" value="ASRGL1_meta"/>
</dbReference>
<dbReference type="Proteomes" id="UP000190027">
    <property type="component" value="Unassembled WGS sequence"/>
</dbReference>
<evidence type="ECO:0000256" key="4">
    <source>
        <dbReference type="ARBA" id="ARBA00022670"/>
    </source>
</evidence>
<evidence type="ECO:0000256" key="7">
    <source>
        <dbReference type="ARBA" id="ARBA00049366"/>
    </source>
</evidence>
<dbReference type="CDD" id="cd04702">
    <property type="entry name" value="ASRGL1_like"/>
    <property type="match status" value="1"/>
</dbReference>
<dbReference type="EC" id="3.5.1.1" evidence="3"/>
<evidence type="ECO:0000256" key="3">
    <source>
        <dbReference type="ARBA" id="ARBA00012920"/>
    </source>
</evidence>
<feature type="active site" description="Nucleophile" evidence="9">
    <location>
        <position position="181"/>
    </location>
</feature>
<dbReference type="FunFam" id="3.60.20.30:FF:000001">
    <property type="entry name" value="Isoaspartyl peptidase/L-asparaginase"/>
    <property type="match status" value="1"/>
</dbReference>
<proteinExistence type="predicted"/>
<dbReference type="InterPro" id="IPR000246">
    <property type="entry name" value="Peptidase_T2"/>
</dbReference>
<dbReference type="Gene3D" id="3.60.20.30">
    <property type="entry name" value="(Glycosyl)asparaginase"/>
    <property type="match status" value="1"/>
</dbReference>
<feature type="binding site" evidence="10">
    <location>
        <begin position="232"/>
        <end position="235"/>
    </location>
    <ligand>
        <name>substrate</name>
    </ligand>
</feature>
<feature type="site" description="Cleavage; by autolysis" evidence="11">
    <location>
        <begin position="180"/>
        <end position="181"/>
    </location>
</feature>
<evidence type="ECO:0000256" key="1">
    <source>
        <dbReference type="ARBA" id="ARBA00000306"/>
    </source>
</evidence>
<evidence type="ECO:0000313" key="13">
    <source>
        <dbReference type="Proteomes" id="UP000190027"/>
    </source>
</evidence>
<evidence type="ECO:0000256" key="11">
    <source>
        <dbReference type="PIRSR" id="PIRSR600246-3"/>
    </source>
</evidence>
<dbReference type="STRING" id="1121449.SAMN02745704_01051"/>
<sequence>MANPPVSSPLQRPLILVHGGAYDIPETAHQAHLSGCSNAAQAGYQILAQGGSALDAVEAAVRIMEDDPTFDAGLGSFLNADGEVELDSIIMDGATLNFGSVAAVQRIKNPVSLARLVMDKSGHCMLAGNGAFQFADKMGIRPCRTQDLLHGRERERWEKARSGEQQKYDEFGNPLEMPSDTVGAVAIDQNGKIAGATSTGGTFNKLPGRVGDSPLVGCGCYADNLAGAASSTGQGETFMKIVACKTACDFMKSGMTAQEAADATIAQLGTRTSGKGGLILLSPNGDVGVAHNCRNIAYALQAADQPLHAGIENAR</sequence>
<evidence type="ECO:0000256" key="9">
    <source>
        <dbReference type="PIRSR" id="PIRSR600246-1"/>
    </source>
</evidence>
<keyword evidence="6" id="KW-0068">Autocatalytic cleavage</keyword>
<comment type="catalytic activity">
    <reaction evidence="7">
        <text>L-asparagine + H2O = L-aspartate + NH4(+)</text>
        <dbReference type="Rhea" id="RHEA:21016"/>
        <dbReference type="ChEBI" id="CHEBI:15377"/>
        <dbReference type="ChEBI" id="CHEBI:28938"/>
        <dbReference type="ChEBI" id="CHEBI:29991"/>
        <dbReference type="ChEBI" id="CHEBI:58048"/>
        <dbReference type="EC" id="3.5.1.1"/>
    </reaction>
</comment>
<evidence type="ECO:0000256" key="6">
    <source>
        <dbReference type="ARBA" id="ARBA00022813"/>
    </source>
</evidence>
<dbReference type="GO" id="GO:0006508">
    <property type="term" value="P:proteolysis"/>
    <property type="evidence" value="ECO:0007669"/>
    <property type="project" value="UniProtKB-KW"/>
</dbReference>
<evidence type="ECO:0000313" key="12">
    <source>
        <dbReference type="EMBL" id="SKA77844.1"/>
    </source>
</evidence>
<evidence type="ECO:0000256" key="10">
    <source>
        <dbReference type="PIRSR" id="PIRSR600246-2"/>
    </source>
</evidence>
<organism evidence="12 13">
    <name type="scientific">Paucidesulfovibrio gracilis DSM 16080</name>
    <dbReference type="NCBI Taxonomy" id="1121449"/>
    <lineage>
        <taxon>Bacteria</taxon>
        <taxon>Pseudomonadati</taxon>
        <taxon>Thermodesulfobacteriota</taxon>
        <taxon>Desulfovibrionia</taxon>
        <taxon>Desulfovibrionales</taxon>
        <taxon>Desulfovibrionaceae</taxon>
        <taxon>Paucidesulfovibrio</taxon>
    </lineage>
</organism>
<evidence type="ECO:0000256" key="2">
    <source>
        <dbReference type="ARBA" id="ARBA00012879"/>
    </source>
</evidence>